<name>A0AAU7KP08_9GAMM</name>
<reference evidence="1" key="1">
    <citation type="submission" date="2022-06" db="EMBL/GenBank/DDBJ databases">
        <title>A novel DMS-producing enzyme.</title>
        <authorList>
            <person name="Zhang Y."/>
        </authorList>
    </citation>
    <scope>NUCLEOTIDE SEQUENCE</scope>
    <source>
        <strain evidence="1">H10-59</strain>
    </source>
</reference>
<dbReference type="AlphaFoldDB" id="A0AAU7KP08"/>
<sequence length="104" mass="12274">MSEYEITQWRKRLERKGWLGLSRSSPPIDKLVEYHVVWQGWLISGRCVLGKEIKDDWWEPGTPQYLLSRKHGISDGVWRLAKDQQAEVGQVRRAWVLKNKRSGE</sequence>
<gene>
    <name evidence="1" type="ORF">NFG57_11370</name>
</gene>
<protein>
    <submittedName>
        <fullName evidence="1">Uncharacterized protein</fullName>
    </submittedName>
</protein>
<organism evidence="1">
    <name type="scientific">Halomonas sp. H10-59</name>
    <dbReference type="NCBI Taxonomy" id="2950874"/>
    <lineage>
        <taxon>Bacteria</taxon>
        <taxon>Pseudomonadati</taxon>
        <taxon>Pseudomonadota</taxon>
        <taxon>Gammaproteobacteria</taxon>
        <taxon>Oceanospirillales</taxon>
        <taxon>Halomonadaceae</taxon>
        <taxon>Halomonas</taxon>
    </lineage>
</organism>
<dbReference type="RefSeq" id="WP_348814355.1">
    <property type="nucleotide sequence ID" value="NZ_CP098828.1"/>
</dbReference>
<proteinExistence type="predicted"/>
<evidence type="ECO:0000313" key="1">
    <source>
        <dbReference type="EMBL" id="XBO73445.1"/>
    </source>
</evidence>
<dbReference type="EMBL" id="CP098828">
    <property type="protein sequence ID" value="XBO73445.1"/>
    <property type="molecule type" value="Genomic_DNA"/>
</dbReference>
<accession>A0AAU7KP08</accession>